<evidence type="ECO:0000313" key="1">
    <source>
        <dbReference type="EMBL" id="EPH08075.1"/>
    </source>
</evidence>
<dbReference type="Pfam" id="PF13481">
    <property type="entry name" value="AAA_25"/>
    <property type="match status" value="1"/>
</dbReference>
<comment type="caution">
    <text evidence="1">The sequence shown here is derived from an EMBL/GenBank/DDBJ whole genome shotgun (WGS) entry which is preliminary data.</text>
</comment>
<dbReference type="EMBL" id="AGYD01000011">
    <property type="protein sequence ID" value="EPH08075.1"/>
    <property type="molecule type" value="Genomic_DNA"/>
</dbReference>
<dbReference type="PATRIC" id="fig|883165.3.peg.1346"/>
<dbReference type="Gene3D" id="3.40.50.300">
    <property type="entry name" value="P-loop containing nucleotide triphosphate hydrolases"/>
    <property type="match status" value="1"/>
</dbReference>
<organism evidence="1 2">
    <name type="scientific">Campylobacter ureolyticus ACS-301-V-Sch3b</name>
    <dbReference type="NCBI Taxonomy" id="883165"/>
    <lineage>
        <taxon>Bacteria</taxon>
        <taxon>Pseudomonadati</taxon>
        <taxon>Campylobacterota</taxon>
        <taxon>Epsilonproteobacteria</taxon>
        <taxon>Campylobacterales</taxon>
        <taxon>Campylobacteraceae</taxon>
        <taxon>Campylobacter</taxon>
    </lineage>
</organism>
<gene>
    <name evidence="1" type="ORF">HMPREF9309_01330</name>
</gene>
<dbReference type="HOGENOM" id="CLU_057067_0_0_7"/>
<reference evidence="1 2" key="1">
    <citation type="submission" date="2013-06" db="EMBL/GenBank/DDBJ databases">
        <title>The Genome Sequence of Campylobacter ureolyticus ACS-301-V-SCH3B.</title>
        <authorList>
            <consortium name="The Broad Institute Genomics Platform"/>
            <person name="Earl A."/>
            <person name="Ward D."/>
            <person name="Feldgarden M."/>
            <person name="Gevers D."/>
            <person name="Saerens B."/>
            <person name="Vaneechoutte M."/>
            <person name="Walker B."/>
            <person name="Young S."/>
            <person name="Zeng Q."/>
            <person name="Gargeya S."/>
            <person name="Fitzgerald M."/>
            <person name="Haas B."/>
            <person name="Abouelleil A."/>
            <person name="Allen A.W."/>
            <person name="Alvarado L."/>
            <person name="Arachchi H.M."/>
            <person name="Berlin A.M."/>
            <person name="Chapman S.B."/>
            <person name="Gainer-Dewar J."/>
            <person name="Goldberg J."/>
            <person name="Griggs A."/>
            <person name="Gujja S."/>
            <person name="Hansen M."/>
            <person name="Howarth C."/>
            <person name="Imamovic A."/>
            <person name="Ireland A."/>
            <person name="Larimer J."/>
            <person name="McCowan C."/>
            <person name="Murphy C."/>
            <person name="Pearson M."/>
            <person name="Poon T.W."/>
            <person name="Priest M."/>
            <person name="Roberts A."/>
            <person name="Saif S."/>
            <person name="Shea T."/>
            <person name="Sisk P."/>
            <person name="Sykes S."/>
            <person name="Wortman J."/>
            <person name="Nusbaum C."/>
            <person name="Birren B."/>
        </authorList>
    </citation>
    <scope>NUCLEOTIDE SEQUENCE [LARGE SCALE GENOMIC DNA]</scope>
    <source>
        <strain evidence="1 2">ACS-301-V-Sch3b</strain>
    </source>
</reference>
<name>S3YI47_9BACT</name>
<evidence type="ECO:0000313" key="2">
    <source>
        <dbReference type="Proteomes" id="UP000014539"/>
    </source>
</evidence>
<dbReference type="InterPro" id="IPR027417">
    <property type="entry name" value="P-loop_NTPase"/>
</dbReference>
<dbReference type="RefSeq" id="WP_016647185.1">
    <property type="nucleotide sequence ID" value="NZ_KE340327.1"/>
</dbReference>
<sequence length="403" mass="46907">MKISNTNKEYHNFLNEINSFDPYKDDEVDEVSNDKNAPLTDKKGSKMIKRDNVIIPKESNNINVLANKRKKEYIPLTPDNIDDFALTPEEIEGFDDSWLINGFITNQSLGMIYAEAGSGKSYFSIFLSLYMLKNNIAKKVYYLDADNGNQVVKKRKIDKIIRFSDNKIKYLHSKKLNPFKKDRLLSDFVKPLEQKPSDFYNDTFFIFDSARNFISGDLSADYKVKPYLDDLQTLRDYGANVIFLHHQPKQPLNKDENNGLYKGATAFNDSVDYSYHLSSKKLSDDKMLILLKAIKSRNLEKNQAFILDTMTFNLEFVDYDDYSMSDKELDTIEVIQEILNENRAGISKRNLIEKILERAKFNRIEVLGGNALREFLPKLKNKFLTFEKTDEKKRNSLEIYRPL</sequence>
<dbReference type="SUPFAM" id="SSF52540">
    <property type="entry name" value="P-loop containing nucleoside triphosphate hydrolases"/>
    <property type="match status" value="1"/>
</dbReference>
<proteinExistence type="predicted"/>
<keyword evidence="2" id="KW-1185">Reference proteome</keyword>
<accession>S3YI47</accession>
<dbReference type="Proteomes" id="UP000014539">
    <property type="component" value="Unassembled WGS sequence"/>
</dbReference>
<dbReference type="AlphaFoldDB" id="S3YI47"/>
<protein>
    <submittedName>
        <fullName evidence="1">Uncharacterized protein</fullName>
    </submittedName>
</protein>